<evidence type="ECO:0000256" key="3">
    <source>
        <dbReference type="ARBA" id="ARBA00022840"/>
    </source>
</evidence>
<dbReference type="SMART" id="SM00382">
    <property type="entry name" value="AAA"/>
    <property type="match status" value="1"/>
</dbReference>
<dbReference type="Gene3D" id="3.40.50.300">
    <property type="entry name" value="P-loop containing nucleotide triphosphate hydrolases"/>
    <property type="match status" value="1"/>
</dbReference>
<dbReference type="InterPro" id="IPR003593">
    <property type="entry name" value="AAA+_ATPase"/>
</dbReference>
<gene>
    <name evidence="6" type="ORF">SAMN05421867_105191</name>
</gene>
<reference evidence="6 7" key="1">
    <citation type="submission" date="2016-10" db="EMBL/GenBank/DDBJ databases">
        <authorList>
            <person name="de Groot N.N."/>
        </authorList>
    </citation>
    <scope>NUCLEOTIDE SEQUENCE [LARGE SCALE GENOMIC DNA]</scope>
    <source>
        <strain evidence="6 7">CGMCC 4.6945</strain>
    </source>
</reference>
<accession>A0A1I0XPV3</accession>
<dbReference type="CDD" id="cd03293">
    <property type="entry name" value="ABC_NrtD_SsuB_transporters"/>
    <property type="match status" value="1"/>
</dbReference>
<proteinExistence type="predicted"/>
<organism evidence="6 7">
    <name type="scientific">Cellulomonas marina</name>
    <dbReference type="NCBI Taxonomy" id="988821"/>
    <lineage>
        <taxon>Bacteria</taxon>
        <taxon>Bacillati</taxon>
        <taxon>Actinomycetota</taxon>
        <taxon>Actinomycetes</taxon>
        <taxon>Micrococcales</taxon>
        <taxon>Cellulomonadaceae</taxon>
        <taxon>Cellulomonas</taxon>
    </lineage>
</organism>
<evidence type="ECO:0000313" key="6">
    <source>
        <dbReference type="EMBL" id="SFB02717.1"/>
    </source>
</evidence>
<dbReference type="OrthoDB" id="8773773at2"/>
<dbReference type="InterPro" id="IPR017871">
    <property type="entry name" value="ABC_transporter-like_CS"/>
</dbReference>
<keyword evidence="1" id="KW-0813">Transport</keyword>
<dbReference type="GO" id="GO:0016887">
    <property type="term" value="F:ATP hydrolysis activity"/>
    <property type="evidence" value="ECO:0007669"/>
    <property type="project" value="InterPro"/>
</dbReference>
<dbReference type="InterPro" id="IPR027417">
    <property type="entry name" value="P-loop_NTPase"/>
</dbReference>
<dbReference type="GO" id="GO:0005524">
    <property type="term" value="F:ATP binding"/>
    <property type="evidence" value="ECO:0007669"/>
    <property type="project" value="UniProtKB-KW"/>
</dbReference>
<keyword evidence="3 6" id="KW-0067">ATP-binding</keyword>
<feature type="compositionally biased region" description="Low complexity" evidence="4">
    <location>
        <begin position="1"/>
        <end position="13"/>
    </location>
</feature>
<dbReference type="PANTHER" id="PTHR42788:SF13">
    <property type="entry name" value="ALIPHATIC SULFONATES IMPORT ATP-BINDING PROTEIN SSUB"/>
    <property type="match status" value="1"/>
</dbReference>
<name>A0A1I0XPV3_9CELL</name>
<keyword evidence="2" id="KW-0547">Nucleotide-binding</keyword>
<evidence type="ECO:0000259" key="5">
    <source>
        <dbReference type="PROSITE" id="PS50893"/>
    </source>
</evidence>
<evidence type="ECO:0000256" key="2">
    <source>
        <dbReference type="ARBA" id="ARBA00022741"/>
    </source>
</evidence>
<dbReference type="AlphaFoldDB" id="A0A1I0XPV3"/>
<dbReference type="InterPro" id="IPR050166">
    <property type="entry name" value="ABC_transporter_ATP-bind"/>
</dbReference>
<feature type="domain" description="ABC transporter" evidence="5">
    <location>
        <begin position="53"/>
        <end position="277"/>
    </location>
</feature>
<dbReference type="PROSITE" id="PS50893">
    <property type="entry name" value="ABC_TRANSPORTER_2"/>
    <property type="match status" value="1"/>
</dbReference>
<dbReference type="STRING" id="988821.SAMN05421867_105191"/>
<keyword evidence="7" id="KW-1185">Reference proteome</keyword>
<feature type="compositionally biased region" description="Low complexity" evidence="4">
    <location>
        <begin position="21"/>
        <end position="39"/>
    </location>
</feature>
<evidence type="ECO:0000313" key="7">
    <source>
        <dbReference type="Proteomes" id="UP000199012"/>
    </source>
</evidence>
<dbReference type="RefSeq" id="WP_090031970.1">
    <property type="nucleotide sequence ID" value="NZ_BONM01000025.1"/>
</dbReference>
<dbReference type="PANTHER" id="PTHR42788">
    <property type="entry name" value="TAURINE IMPORT ATP-BINDING PROTEIN-RELATED"/>
    <property type="match status" value="1"/>
</dbReference>
<feature type="region of interest" description="Disordered" evidence="4">
    <location>
        <begin position="1"/>
        <end position="49"/>
    </location>
</feature>
<dbReference type="PROSITE" id="PS00211">
    <property type="entry name" value="ABC_TRANSPORTER_1"/>
    <property type="match status" value="1"/>
</dbReference>
<dbReference type="Pfam" id="PF00005">
    <property type="entry name" value="ABC_tran"/>
    <property type="match status" value="1"/>
</dbReference>
<dbReference type="Proteomes" id="UP000199012">
    <property type="component" value="Unassembled WGS sequence"/>
</dbReference>
<evidence type="ECO:0000256" key="1">
    <source>
        <dbReference type="ARBA" id="ARBA00022448"/>
    </source>
</evidence>
<dbReference type="SUPFAM" id="SSF52540">
    <property type="entry name" value="P-loop containing nucleoside triphosphate hydrolases"/>
    <property type="match status" value="1"/>
</dbReference>
<evidence type="ECO:0000256" key="4">
    <source>
        <dbReference type="SAM" id="MobiDB-lite"/>
    </source>
</evidence>
<dbReference type="InterPro" id="IPR003439">
    <property type="entry name" value="ABC_transporter-like_ATP-bd"/>
</dbReference>
<dbReference type="EMBL" id="FOKA01000005">
    <property type="protein sequence ID" value="SFB02717.1"/>
    <property type="molecule type" value="Genomic_DNA"/>
</dbReference>
<sequence>MSTSSATAAVAAGTGTGSTGSTGTSTGTSTTTSTTTSTGPRAPGSRPADDAALRLTGVTHAFTPGAAPVLDGVDLTVRPGEFVCLLGASGCGKSTLLQLVAGLETPTAGRVEVPAGRPSLMFQDSALLPWLTASANVELALRARKVPRAERRTRAAELLERVNLGGQGAKRVHELSGGMRQRVALARALAQDSPVLLMDEPFAALDAITRDVLHEELTRVWAEQRLAVVFVTHNVREAVRLGQRVLLMSSRPGRIIREWAVDLPQPRRIESPGVAQLAVEITEHLRGEISRHGR</sequence>
<protein>
    <submittedName>
        <fullName evidence="6">NitT/TauT family transport system ATP-binding protein</fullName>
    </submittedName>
</protein>